<organism evidence="6 7">
    <name type="scientific">Rhinocladiella mackenziei CBS 650.93</name>
    <dbReference type="NCBI Taxonomy" id="1442369"/>
    <lineage>
        <taxon>Eukaryota</taxon>
        <taxon>Fungi</taxon>
        <taxon>Dikarya</taxon>
        <taxon>Ascomycota</taxon>
        <taxon>Pezizomycotina</taxon>
        <taxon>Eurotiomycetes</taxon>
        <taxon>Chaetothyriomycetidae</taxon>
        <taxon>Chaetothyriales</taxon>
        <taxon>Herpotrichiellaceae</taxon>
        <taxon>Rhinocladiella</taxon>
    </lineage>
</organism>
<protein>
    <submittedName>
        <fullName evidence="6">Uncharacterized protein</fullName>
    </submittedName>
</protein>
<dbReference type="InterPro" id="IPR007568">
    <property type="entry name" value="RTA1"/>
</dbReference>
<dbReference type="PANTHER" id="PTHR31465:SF17">
    <property type="entry name" value="DOMAIN PROTEIN, PUTATIVE (AFU_ORTHOLOGUE AFUA_5G09900)-RELATED"/>
    <property type="match status" value="1"/>
</dbReference>
<dbReference type="RefSeq" id="XP_013266640.1">
    <property type="nucleotide sequence ID" value="XM_013411186.1"/>
</dbReference>
<evidence type="ECO:0000313" key="6">
    <source>
        <dbReference type="EMBL" id="KIW99503.1"/>
    </source>
</evidence>
<dbReference type="AlphaFoldDB" id="A0A0D2I1D9"/>
<keyword evidence="4 5" id="KW-0472">Membrane</keyword>
<evidence type="ECO:0000256" key="5">
    <source>
        <dbReference type="SAM" id="Phobius"/>
    </source>
</evidence>
<sequence>MSDDGPFGPVVNGTRIVFYEYRPNKAAGFSFIVLFGLATLGYLAYFFPLRAWFFIPFILDAIGEAFGYYGRAWASDNPDSASPFIMQNLLILSSPPFLAATIYMTLGRIITALEAQRHALISTRWLTKIYVLIDIGCIVT</sequence>
<dbReference type="HOGENOM" id="CLU_033465_9_0_1"/>
<evidence type="ECO:0000256" key="3">
    <source>
        <dbReference type="ARBA" id="ARBA00022989"/>
    </source>
</evidence>
<dbReference type="GeneID" id="25299313"/>
<accession>A0A0D2I1D9</accession>
<keyword evidence="3 5" id="KW-1133">Transmembrane helix</keyword>
<dbReference type="Pfam" id="PF04479">
    <property type="entry name" value="RTA1"/>
    <property type="match status" value="1"/>
</dbReference>
<dbReference type="OrthoDB" id="3358017at2759"/>
<evidence type="ECO:0000256" key="4">
    <source>
        <dbReference type="ARBA" id="ARBA00023136"/>
    </source>
</evidence>
<dbReference type="STRING" id="1442369.A0A0D2I1D9"/>
<comment type="subcellular location">
    <subcellularLocation>
        <location evidence="1">Membrane</location>
        <topology evidence="1">Multi-pass membrane protein</topology>
    </subcellularLocation>
</comment>
<reference evidence="6 7" key="1">
    <citation type="submission" date="2015-01" db="EMBL/GenBank/DDBJ databases">
        <title>The Genome Sequence of Rhinocladiella mackenzie CBS 650.93.</title>
        <authorList>
            <consortium name="The Broad Institute Genomics Platform"/>
            <person name="Cuomo C."/>
            <person name="de Hoog S."/>
            <person name="Gorbushina A."/>
            <person name="Stielow B."/>
            <person name="Teixiera M."/>
            <person name="Abouelleil A."/>
            <person name="Chapman S.B."/>
            <person name="Priest M."/>
            <person name="Young S.K."/>
            <person name="Wortman J."/>
            <person name="Nusbaum C."/>
            <person name="Birren B."/>
        </authorList>
    </citation>
    <scope>NUCLEOTIDE SEQUENCE [LARGE SCALE GENOMIC DNA]</scope>
    <source>
        <strain evidence="6 7">CBS 650.93</strain>
    </source>
</reference>
<evidence type="ECO:0000313" key="7">
    <source>
        <dbReference type="Proteomes" id="UP000053617"/>
    </source>
</evidence>
<dbReference type="VEuPathDB" id="FungiDB:Z518_11242"/>
<dbReference type="Proteomes" id="UP000053617">
    <property type="component" value="Unassembled WGS sequence"/>
</dbReference>
<dbReference type="EMBL" id="KN847486">
    <property type="protein sequence ID" value="KIW99503.1"/>
    <property type="molecule type" value="Genomic_DNA"/>
</dbReference>
<dbReference type="PANTHER" id="PTHR31465">
    <property type="entry name" value="PROTEIN RTA1-RELATED"/>
    <property type="match status" value="1"/>
</dbReference>
<dbReference type="GO" id="GO:0016020">
    <property type="term" value="C:membrane"/>
    <property type="evidence" value="ECO:0007669"/>
    <property type="project" value="UniProtKB-SubCell"/>
</dbReference>
<gene>
    <name evidence="6" type="ORF">Z518_11242</name>
</gene>
<keyword evidence="7" id="KW-1185">Reference proteome</keyword>
<keyword evidence="2 5" id="KW-0812">Transmembrane</keyword>
<feature type="transmembrane region" description="Helical" evidence="5">
    <location>
        <begin position="89"/>
        <end position="110"/>
    </location>
</feature>
<feature type="transmembrane region" description="Helical" evidence="5">
    <location>
        <begin position="26"/>
        <end position="45"/>
    </location>
</feature>
<feature type="transmembrane region" description="Helical" evidence="5">
    <location>
        <begin position="52"/>
        <end position="69"/>
    </location>
</feature>
<evidence type="ECO:0000256" key="2">
    <source>
        <dbReference type="ARBA" id="ARBA00022692"/>
    </source>
</evidence>
<evidence type="ECO:0000256" key="1">
    <source>
        <dbReference type="ARBA" id="ARBA00004141"/>
    </source>
</evidence>
<proteinExistence type="predicted"/>
<name>A0A0D2I1D9_9EURO</name>